<keyword evidence="1" id="KW-0812">Transmembrane</keyword>
<dbReference type="RefSeq" id="WP_062125870.1">
    <property type="nucleotide sequence ID" value="NZ_BAZW01000028.1"/>
</dbReference>
<feature type="transmembrane region" description="Helical" evidence="1">
    <location>
        <begin position="32"/>
        <end position="53"/>
    </location>
</feature>
<gene>
    <name evidence="2" type="ORF">JCM15548_12977</name>
</gene>
<dbReference type="OrthoDB" id="1123271at2"/>
<dbReference type="EMBL" id="BAZW01000028">
    <property type="protein sequence ID" value="GAO30676.1"/>
    <property type="molecule type" value="Genomic_DNA"/>
</dbReference>
<dbReference type="Proteomes" id="UP000032900">
    <property type="component" value="Unassembled WGS sequence"/>
</dbReference>
<dbReference type="AlphaFoldDB" id="A0A0E9LZX0"/>
<evidence type="ECO:0000313" key="3">
    <source>
        <dbReference type="Proteomes" id="UP000032900"/>
    </source>
</evidence>
<accession>A0A0E9LZX0</accession>
<proteinExistence type="predicted"/>
<sequence length="93" mass="10435">MLPLYHIERSQQAGFLGGTLTSVVVNISVADLMVTVILSIVGTLVSFLISMLLKRCLAKTPHRETPLKKNHQWVMVLMFERKAPWETKGPFIG</sequence>
<keyword evidence="3" id="KW-1185">Reference proteome</keyword>
<reference evidence="2 3" key="1">
    <citation type="journal article" date="2015" name="Microbes Environ.">
        <title>Distribution and evolution of nitrogen fixation genes in the phylum bacteroidetes.</title>
        <authorList>
            <person name="Inoue J."/>
            <person name="Oshima K."/>
            <person name="Suda W."/>
            <person name="Sakamoto M."/>
            <person name="Iino T."/>
            <person name="Noda S."/>
            <person name="Hongoh Y."/>
            <person name="Hattori M."/>
            <person name="Ohkuma M."/>
        </authorList>
    </citation>
    <scope>NUCLEOTIDE SEQUENCE [LARGE SCALE GENOMIC DNA]</scope>
    <source>
        <strain evidence="2">JCM 15548</strain>
    </source>
</reference>
<organism evidence="2 3">
    <name type="scientific">Geofilum rubicundum JCM 15548</name>
    <dbReference type="NCBI Taxonomy" id="1236989"/>
    <lineage>
        <taxon>Bacteria</taxon>
        <taxon>Pseudomonadati</taxon>
        <taxon>Bacteroidota</taxon>
        <taxon>Bacteroidia</taxon>
        <taxon>Marinilabiliales</taxon>
        <taxon>Marinilabiliaceae</taxon>
        <taxon>Geofilum</taxon>
    </lineage>
</organism>
<protein>
    <submittedName>
        <fullName evidence="2">Uncharacterized protein</fullName>
    </submittedName>
</protein>
<name>A0A0E9LZX0_9BACT</name>
<evidence type="ECO:0000256" key="1">
    <source>
        <dbReference type="SAM" id="Phobius"/>
    </source>
</evidence>
<comment type="caution">
    <text evidence="2">The sequence shown here is derived from an EMBL/GenBank/DDBJ whole genome shotgun (WGS) entry which is preliminary data.</text>
</comment>
<keyword evidence="1" id="KW-1133">Transmembrane helix</keyword>
<evidence type="ECO:0000313" key="2">
    <source>
        <dbReference type="EMBL" id="GAO30676.1"/>
    </source>
</evidence>
<keyword evidence="1" id="KW-0472">Membrane</keyword>